<dbReference type="EMBL" id="NHYD01003431">
    <property type="protein sequence ID" value="PPQ77957.1"/>
    <property type="molecule type" value="Genomic_DNA"/>
</dbReference>
<sequence length="1172" mass="133764">MDPLSITVSTISLATTLSSMLELALSLRESFQQIARNTENARRLASELISTLQQLKEFCDEHFDILEDLPPMRTAIFSLRGEIQTIHSRCCAIVPATVSRTVVQNAKIAFKSWTNRKKIEEDIKELKNRVNLCYMQFTTFASARIEASTQKIRHVATRIDATATRIENRMLTLGRLQTMELEISKGEISFIDIPCNSQRSSGSMSDSTSIDFRQGKMHIADSYLCSEIEAIDRMLQAIPISQIVCAEIQGPYLRPFKPVIHLKPSPHNKPCHRREVITKTIDTLRILQNDPSCGLSLQQGAWNLVNLSVGLYHLELYPEAAVIGLWAVHLFRVLEASDQNAYRPYLILSLHNLSRYHIAKEDNNEAWVAMSECLQITRILVRESPTPEIIGFLSRSLTESSRIAIANQEYTRSLKESQEAVTVSEDVLFNLWRSKHTSLTFSDLEALCFFGRCLNRRAEYGMQDPGNSNLKTSFADDEIESMILQRMQDYARALHQLSYSLHHHKRFVEAIDADKKALQVVRFISQKRDNPLDTDIAEVLLHLGHRDFRLFLHPSEAIHYIQECIEIYQRFSIDGSILYGKMLYHALYTQATILRTMEDYTEEVKVWGEAAKIARSIQEDLLCANALYQACWGLRRLDRLDEAVNIRTEAITTYRPVLEAPSPIVANAHYDLAVDLQLAHRHEEARVAAQEAISQYRALTLQNTELSTEALADSVTLLASILLCTHEVDEALDTGEEALRLFRFIVSQNPPDNDTTSKYEHCLDINMAACFKSDDETKAIKRSFFVVELFEELLTLCPEKYSCDLIDFWESHGLLLNRYDRLEEARKWIDKAVDWFGTRTIKVSYEIERFIVCLCNRAMILDDQGFREKALDSILKAIDLAKDVAKLDYSLASVYVASRVRQVDLLWELGRYNEALSVSEDIIVFARRTRLPDMKDFIDCLLIHATTLNYNDQPERSIDIANDAIELCRSNNSSLEQENRDRKLQLSHALQTLSESLADLGRHGESLAYAKKSLDQILQLQSGLSPSRWPHLRYSRTLLSINLAHRLATVGNYEGALELLSDARTFFEEFSPSRNGYYIELARVLRLISLLHCSFERHEEGATVANSLASLRKRLFIVFPGLASLIDKEFERKMRRLSWLKSTDMTLHCPCLCTCGQNALGSLPSSARCLNQ</sequence>
<proteinExistence type="predicted"/>
<gene>
    <name evidence="1" type="ORF">CVT25_015432</name>
</gene>
<dbReference type="InterPro" id="IPR011990">
    <property type="entry name" value="TPR-like_helical_dom_sf"/>
</dbReference>
<dbReference type="InterPro" id="IPR019734">
    <property type="entry name" value="TPR_rpt"/>
</dbReference>
<dbReference type="Proteomes" id="UP000283269">
    <property type="component" value="Unassembled WGS sequence"/>
</dbReference>
<accession>A0A409WHH8</accession>
<name>A0A409WHH8_PSICY</name>
<evidence type="ECO:0000313" key="1">
    <source>
        <dbReference type="EMBL" id="PPQ77957.1"/>
    </source>
</evidence>
<dbReference type="OrthoDB" id="2978551at2759"/>
<dbReference type="PANTHER" id="PTHR19959:SF119">
    <property type="entry name" value="FUNGAL LIPASE-LIKE DOMAIN-CONTAINING PROTEIN"/>
    <property type="match status" value="1"/>
</dbReference>
<reference evidence="1 2" key="1">
    <citation type="journal article" date="2018" name="Evol. Lett.">
        <title>Horizontal gene cluster transfer increased hallucinogenic mushroom diversity.</title>
        <authorList>
            <person name="Reynolds H.T."/>
            <person name="Vijayakumar V."/>
            <person name="Gluck-Thaler E."/>
            <person name="Korotkin H.B."/>
            <person name="Matheny P.B."/>
            <person name="Slot J.C."/>
        </authorList>
    </citation>
    <scope>NUCLEOTIDE SEQUENCE [LARGE SCALE GENOMIC DNA]</scope>
    <source>
        <strain evidence="1 2">2631</strain>
    </source>
</reference>
<dbReference type="SMART" id="SM00028">
    <property type="entry name" value="TPR"/>
    <property type="match status" value="7"/>
</dbReference>
<evidence type="ECO:0000313" key="2">
    <source>
        <dbReference type="Proteomes" id="UP000283269"/>
    </source>
</evidence>
<protein>
    <submittedName>
        <fullName evidence="1">Uncharacterized protein</fullName>
    </submittedName>
</protein>
<keyword evidence="2" id="KW-1185">Reference proteome</keyword>
<dbReference type="Gene3D" id="1.25.40.10">
    <property type="entry name" value="Tetratricopeptide repeat domain"/>
    <property type="match status" value="2"/>
</dbReference>
<comment type="caution">
    <text evidence="1">The sequence shown here is derived from an EMBL/GenBank/DDBJ whole genome shotgun (WGS) entry which is preliminary data.</text>
</comment>
<dbReference type="InParanoid" id="A0A409WHH8"/>
<organism evidence="1 2">
    <name type="scientific">Psilocybe cyanescens</name>
    <dbReference type="NCBI Taxonomy" id="93625"/>
    <lineage>
        <taxon>Eukaryota</taxon>
        <taxon>Fungi</taxon>
        <taxon>Dikarya</taxon>
        <taxon>Basidiomycota</taxon>
        <taxon>Agaricomycotina</taxon>
        <taxon>Agaricomycetes</taxon>
        <taxon>Agaricomycetidae</taxon>
        <taxon>Agaricales</taxon>
        <taxon>Agaricineae</taxon>
        <taxon>Strophariaceae</taxon>
        <taxon>Psilocybe</taxon>
    </lineage>
</organism>
<dbReference type="SUPFAM" id="SSF48452">
    <property type="entry name" value="TPR-like"/>
    <property type="match status" value="3"/>
</dbReference>
<dbReference type="AlphaFoldDB" id="A0A409WHH8"/>
<dbReference type="PANTHER" id="PTHR19959">
    <property type="entry name" value="KINESIN LIGHT CHAIN"/>
    <property type="match status" value="1"/>
</dbReference>
<dbReference type="STRING" id="93625.A0A409WHH8"/>